<accession>A0A834NKH3</accession>
<proteinExistence type="predicted"/>
<organism evidence="1 2">
    <name type="scientific">Vespula germanica</name>
    <name type="common">German yellow jacket</name>
    <name type="synonym">Paravespula germanica</name>
    <dbReference type="NCBI Taxonomy" id="30212"/>
    <lineage>
        <taxon>Eukaryota</taxon>
        <taxon>Metazoa</taxon>
        <taxon>Ecdysozoa</taxon>
        <taxon>Arthropoda</taxon>
        <taxon>Hexapoda</taxon>
        <taxon>Insecta</taxon>
        <taxon>Pterygota</taxon>
        <taxon>Neoptera</taxon>
        <taxon>Endopterygota</taxon>
        <taxon>Hymenoptera</taxon>
        <taxon>Apocrita</taxon>
        <taxon>Aculeata</taxon>
        <taxon>Vespoidea</taxon>
        <taxon>Vespidae</taxon>
        <taxon>Vespinae</taxon>
        <taxon>Vespula</taxon>
    </lineage>
</organism>
<evidence type="ECO:0000313" key="1">
    <source>
        <dbReference type="EMBL" id="KAF7413460.1"/>
    </source>
</evidence>
<reference evidence="1" key="1">
    <citation type="journal article" date="2020" name="G3 (Bethesda)">
        <title>High-Quality Assemblies for Three Invasive Social Wasps from the &lt;i&gt;Vespula&lt;/i&gt; Genus.</title>
        <authorList>
            <person name="Harrop T.W.R."/>
            <person name="Guhlin J."/>
            <person name="McLaughlin G.M."/>
            <person name="Permina E."/>
            <person name="Stockwell P."/>
            <person name="Gilligan J."/>
            <person name="Le Lec M.F."/>
            <person name="Gruber M.A.M."/>
            <person name="Quinn O."/>
            <person name="Lovegrove M."/>
            <person name="Duncan E.J."/>
            <person name="Remnant E.J."/>
            <person name="Van Eeckhoven J."/>
            <person name="Graham B."/>
            <person name="Knapp R.A."/>
            <person name="Langford K.W."/>
            <person name="Kronenberg Z."/>
            <person name="Press M.O."/>
            <person name="Eacker S.M."/>
            <person name="Wilson-Rankin E.E."/>
            <person name="Purcell J."/>
            <person name="Lester P.J."/>
            <person name="Dearden P.K."/>
        </authorList>
    </citation>
    <scope>NUCLEOTIDE SEQUENCE</scope>
    <source>
        <strain evidence="1">Linc-1</strain>
    </source>
</reference>
<dbReference type="AlphaFoldDB" id="A0A834NKH3"/>
<protein>
    <submittedName>
        <fullName evidence="1">Uncharacterized protein</fullName>
    </submittedName>
</protein>
<dbReference type="Proteomes" id="UP000617340">
    <property type="component" value="Unassembled WGS sequence"/>
</dbReference>
<sequence length="194" mass="22930">MAKALERIMRETWEEAFEIPSMSFYLIHRQRPIVVVVIVARAKHHPSLDRDVCVPKDLPGQRFRVSTLAFISLTFRALRYIGGNEEKNNRRTLPQQWLFDERQIRRWNPHRKALEAGKDIPREFRARRRNICQAVAAYERGFHSNEHHQPNSTDVEMFPLNSTLEGNSRATKEERQQASRMYYAMGILQITRKT</sequence>
<name>A0A834NKH3_VESGE</name>
<evidence type="ECO:0000313" key="2">
    <source>
        <dbReference type="Proteomes" id="UP000617340"/>
    </source>
</evidence>
<comment type="caution">
    <text evidence="1">The sequence shown here is derived from an EMBL/GenBank/DDBJ whole genome shotgun (WGS) entry which is preliminary data.</text>
</comment>
<gene>
    <name evidence="1" type="ORF">HZH68_001949</name>
</gene>
<keyword evidence="2" id="KW-1185">Reference proteome</keyword>
<dbReference type="EMBL" id="JACSDZ010000002">
    <property type="protein sequence ID" value="KAF7413460.1"/>
    <property type="molecule type" value="Genomic_DNA"/>
</dbReference>